<organism evidence="1 2">
    <name type="scientific">Priestia endophytica DSM 13796</name>
    <dbReference type="NCBI Taxonomy" id="1121089"/>
    <lineage>
        <taxon>Bacteria</taxon>
        <taxon>Bacillati</taxon>
        <taxon>Bacillota</taxon>
        <taxon>Bacilli</taxon>
        <taxon>Bacillales</taxon>
        <taxon>Bacillaceae</taxon>
        <taxon>Priestia</taxon>
    </lineage>
</organism>
<gene>
    <name evidence="1" type="ORF">SAMN02745910_04583</name>
</gene>
<evidence type="ECO:0000313" key="2">
    <source>
        <dbReference type="Proteomes" id="UP000182762"/>
    </source>
</evidence>
<dbReference type="GeneID" id="93713115"/>
<sequence length="60" mass="7599">MTQEEFIYFRNERELYLDAIIEKPVTGKQNIERKKFLYRKLDQWRDRALLLYPEHKKMKH</sequence>
<proteinExistence type="predicted"/>
<reference evidence="1 2" key="1">
    <citation type="submission" date="2016-10" db="EMBL/GenBank/DDBJ databases">
        <authorList>
            <person name="Varghese N."/>
            <person name="Submissions S."/>
        </authorList>
    </citation>
    <scope>NUCLEOTIDE SEQUENCE [LARGE SCALE GENOMIC DNA]</scope>
    <source>
        <strain evidence="1 2">DSM 13796</strain>
    </source>
</reference>
<dbReference type="RefSeq" id="WP_061804460.1">
    <property type="nucleotide sequence ID" value="NZ_FOXX01000018.1"/>
</dbReference>
<evidence type="ECO:0000313" key="1">
    <source>
        <dbReference type="EMBL" id="SFQ86149.1"/>
    </source>
</evidence>
<dbReference type="Proteomes" id="UP000182762">
    <property type="component" value="Unassembled WGS sequence"/>
</dbReference>
<name>A0A1I6BYY9_9BACI</name>
<keyword evidence="2" id="KW-1185">Reference proteome</keyword>
<comment type="caution">
    <text evidence="1">The sequence shown here is derived from an EMBL/GenBank/DDBJ whole genome shotgun (WGS) entry which is preliminary data.</text>
</comment>
<dbReference type="EMBL" id="FOXX01000018">
    <property type="protein sequence ID" value="SFQ86149.1"/>
    <property type="molecule type" value="Genomic_DNA"/>
</dbReference>
<protein>
    <submittedName>
        <fullName evidence="1">Uncharacterized protein</fullName>
    </submittedName>
</protein>
<accession>A0A1I6BYY9</accession>